<name>R7SCB0_CONPW</name>
<sequence length="78" mass="8529">MGELVPLLYTTTMRSHGPLLSAEVVLTTAEPGTALGLALGRLLSQQRRGLTPSSPFPRPCRLPIGTKWYKECPIARVR</sequence>
<evidence type="ECO:0000313" key="1">
    <source>
        <dbReference type="EMBL" id="EIW73788.1"/>
    </source>
</evidence>
<dbReference type="RefSeq" id="XP_007776035.1">
    <property type="nucleotide sequence ID" value="XM_007777845.1"/>
</dbReference>
<gene>
    <name evidence="1" type="ORF">CONPUDRAFT_170435</name>
</gene>
<dbReference type="AlphaFoldDB" id="R7SCB0"/>
<dbReference type="GeneID" id="19206452"/>
<keyword evidence="2" id="KW-1185">Reference proteome</keyword>
<accession>R7SCB0</accession>
<dbReference type="Proteomes" id="UP000053558">
    <property type="component" value="Unassembled WGS sequence"/>
</dbReference>
<reference evidence="2" key="1">
    <citation type="journal article" date="2012" name="Science">
        <title>The Paleozoic origin of enzymatic lignin decomposition reconstructed from 31 fungal genomes.</title>
        <authorList>
            <person name="Floudas D."/>
            <person name="Binder M."/>
            <person name="Riley R."/>
            <person name="Barry K."/>
            <person name="Blanchette R.A."/>
            <person name="Henrissat B."/>
            <person name="Martinez A.T."/>
            <person name="Otillar R."/>
            <person name="Spatafora J.W."/>
            <person name="Yadav J.S."/>
            <person name="Aerts A."/>
            <person name="Benoit I."/>
            <person name="Boyd A."/>
            <person name="Carlson A."/>
            <person name="Copeland A."/>
            <person name="Coutinho P.M."/>
            <person name="de Vries R.P."/>
            <person name="Ferreira P."/>
            <person name="Findley K."/>
            <person name="Foster B."/>
            <person name="Gaskell J."/>
            <person name="Glotzer D."/>
            <person name="Gorecki P."/>
            <person name="Heitman J."/>
            <person name="Hesse C."/>
            <person name="Hori C."/>
            <person name="Igarashi K."/>
            <person name="Jurgens J.A."/>
            <person name="Kallen N."/>
            <person name="Kersten P."/>
            <person name="Kohler A."/>
            <person name="Kuees U."/>
            <person name="Kumar T.K.A."/>
            <person name="Kuo A."/>
            <person name="LaButti K."/>
            <person name="Larrondo L.F."/>
            <person name="Lindquist E."/>
            <person name="Ling A."/>
            <person name="Lombard V."/>
            <person name="Lucas S."/>
            <person name="Lundell T."/>
            <person name="Martin R."/>
            <person name="McLaughlin D.J."/>
            <person name="Morgenstern I."/>
            <person name="Morin E."/>
            <person name="Murat C."/>
            <person name="Nagy L.G."/>
            <person name="Nolan M."/>
            <person name="Ohm R.A."/>
            <person name="Patyshakuliyeva A."/>
            <person name="Rokas A."/>
            <person name="Ruiz-Duenas F.J."/>
            <person name="Sabat G."/>
            <person name="Salamov A."/>
            <person name="Samejima M."/>
            <person name="Schmutz J."/>
            <person name="Slot J.C."/>
            <person name="St John F."/>
            <person name="Stenlid J."/>
            <person name="Sun H."/>
            <person name="Sun S."/>
            <person name="Syed K."/>
            <person name="Tsang A."/>
            <person name="Wiebenga A."/>
            <person name="Young D."/>
            <person name="Pisabarro A."/>
            <person name="Eastwood D.C."/>
            <person name="Martin F."/>
            <person name="Cullen D."/>
            <person name="Grigoriev I.V."/>
            <person name="Hibbett D.S."/>
        </authorList>
    </citation>
    <scope>NUCLEOTIDE SEQUENCE [LARGE SCALE GENOMIC DNA]</scope>
    <source>
        <strain evidence="2">RWD-64-598 SS2</strain>
    </source>
</reference>
<dbReference type="KEGG" id="cput:CONPUDRAFT_170435"/>
<dbReference type="EMBL" id="JH711684">
    <property type="protein sequence ID" value="EIW73788.1"/>
    <property type="molecule type" value="Genomic_DNA"/>
</dbReference>
<proteinExistence type="predicted"/>
<evidence type="ECO:0000313" key="2">
    <source>
        <dbReference type="Proteomes" id="UP000053558"/>
    </source>
</evidence>
<protein>
    <submittedName>
        <fullName evidence="1">Uncharacterized protein</fullName>
    </submittedName>
</protein>
<organism evidence="1 2">
    <name type="scientific">Coniophora puteana (strain RWD-64-598)</name>
    <name type="common">Brown rot fungus</name>
    <dbReference type="NCBI Taxonomy" id="741705"/>
    <lineage>
        <taxon>Eukaryota</taxon>
        <taxon>Fungi</taxon>
        <taxon>Dikarya</taxon>
        <taxon>Basidiomycota</taxon>
        <taxon>Agaricomycotina</taxon>
        <taxon>Agaricomycetes</taxon>
        <taxon>Agaricomycetidae</taxon>
        <taxon>Boletales</taxon>
        <taxon>Coniophorineae</taxon>
        <taxon>Coniophoraceae</taxon>
        <taxon>Coniophora</taxon>
    </lineage>
</organism>